<proteinExistence type="predicted"/>
<name>A0A1S3Z7W1_TOBAC</name>
<feature type="region of interest" description="Disordered" evidence="1">
    <location>
        <begin position="190"/>
        <end position="285"/>
    </location>
</feature>
<feature type="compositionally biased region" description="Basic and acidic residues" evidence="1">
    <location>
        <begin position="197"/>
        <end position="210"/>
    </location>
</feature>
<gene>
    <name evidence="2" type="primary">LOC107784027</name>
</gene>
<dbReference type="OrthoDB" id="1714944at2759"/>
<feature type="compositionally biased region" description="Polar residues" evidence="1">
    <location>
        <begin position="274"/>
        <end position="285"/>
    </location>
</feature>
<accession>A0A1S3Z7W1</accession>
<feature type="compositionally biased region" description="Low complexity" evidence="1">
    <location>
        <begin position="242"/>
        <end position="258"/>
    </location>
</feature>
<reference evidence="2" key="1">
    <citation type="submission" date="2025-08" db="UniProtKB">
        <authorList>
            <consortium name="RefSeq"/>
        </authorList>
    </citation>
    <scope>IDENTIFICATION</scope>
</reference>
<feature type="compositionally biased region" description="Low complexity" evidence="1">
    <location>
        <begin position="101"/>
        <end position="112"/>
    </location>
</feature>
<dbReference type="PaxDb" id="4097-A0A1S3Z7W1"/>
<dbReference type="AlphaFoldDB" id="A0A1S3Z7W1"/>
<feature type="region of interest" description="Disordered" evidence="1">
    <location>
        <begin position="81"/>
        <end position="148"/>
    </location>
</feature>
<protein>
    <submittedName>
        <fullName evidence="2">Mucin-7-like</fullName>
    </submittedName>
</protein>
<evidence type="ECO:0000256" key="1">
    <source>
        <dbReference type="SAM" id="MobiDB-lite"/>
    </source>
</evidence>
<sequence>MAKMEMGDEVCPWLAQYLEIPGTIPDWLIVGVKILRRTLNFEAMGWETFVCSRLGPTTHDQTLPLHRAVLVASIMAGLKGNDNPKDKNYKAPASTPTGQSEKPVVVEVPAEPTSISADMPPGPSTSSSIPPTPSTSAGPEIPSTRTASSKLSTLTTTVEAQPVPQPSQVTLTKAIDSHSKALKELAREHKMLRKTRASKESVKELRADRPPKRRKIPRADDAIIQLADPPEASSSQPQDVSVPHPVEVQAQVPVEAEQTTGNQSKVPEHIVDPGTTNDPTQTDTA</sequence>
<evidence type="ECO:0000313" key="2">
    <source>
        <dbReference type="RefSeq" id="XP_016460565.1"/>
    </source>
</evidence>
<dbReference type="RefSeq" id="XP_016460565.1">
    <property type="nucleotide sequence ID" value="XM_016605079.1"/>
</dbReference>
<organism evidence="2">
    <name type="scientific">Nicotiana tabacum</name>
    <name type="common">Common tobacco</name>
    <dbReference type="NCBI Taxonomy" id="4097"/>
    <lineage>
        <taxon>Eukaryota</taxon>
        <taxon>Viridiplantae</taxon>
        <taxon>Streptophyta</taxon>
        <taxon>Embryophyta</taxon>
        <taxon>Tracheophyta</taxon>
        <taxon>Spermatophyta</taxon>
        <taxon>Magnoliopsida</taxon>
        <taxon>eudicotyledons</taxon>
        <taxon>Gunneridae</taxon>
        <taxon>Pentapetalae</taxon>
        <taxon>asterids</taxon>
        <taxon>lamiids</taxon>
        <taxon>Solanales</taxon>
        <taxon>Solanaceae</taxon>
        <taxon>Nicotianoideae</taxon>
        <taxon>Nicotianeae</taxon>
        <taxon>Nicotiana</taxon>
    </lineage>
</organism>
<dbReference type="KEGG" id="nta:107784027"/>